<dbReference type="RefSeq" id="WP_208314174.1">
    <property type="nucleotide sequence ID" value="NZ_JAELYA010000004.1"/>
</dbReference>
<feature type="transmembrane region" description="Helical" evidence="1">
    <location>
        <begin position="79"/>
        <end position="99"/>
    </location>
</feature>
<dbReference type="PROSITE" id="PS51257">
    <property type="entry name" value="PROKAR_LIPOPROTEIN"/>
    <property type="match status" value="1"/>
</dbReference>
<feature type="transmembrane region" description="Helical" evidence="1">
    <location>
        <begin position="286"/>
        <end position="306"/>
    </location>
</feature>
<dbReference type="InterPro" id="IPR025686">
    <property type="entry name" value="Glucos_trans_II"/>
</dbReference>
<protein>
    <submittedName>
        <fullName evidence="2">Glucosyltransferase domain-containing protein</fullName>
    </submittedName>
</protein>
<dbReference type="Pfam" id="PF14264">
    <property type="entry name" value="Glucos_trans_II"/>
    <property type="match status" value="1"/>
</dbReference>
<proteinExistence type="predicted"/>
<name>A0ABS3TR57_9PSED</name>
<evidence type="ECO:0000313" key="2">
    <source>
        <dbReference type="EMBL" id="MBO3276154.1"/>
    </source>
</evidence>
<reference evidence="2 3" key="1">
    <citation type="submission" date="2020-12" db="EMBL/GenBank/DDBJ databases">
        <title>Pseudomonas schmalbachii sp. nov. isolated from millipede gut.</title>
        <authorList>
            <person name="Shelomi M."/>
        </authorList>
    </citation>
    <scope>NUCLEOTIDE SEQUENCE [LARGE SCALE GENOMIC DNA]</scope>
    <source>
        <strain evidence="2 3">Milli4</strain>
    </source>
</reference>
<keyword evidence="3" id="KW-1185">Reference proteome</keyword>
<organism evidence="2 3">
    <name type="scientific">Pseudomonas schmalbachii</name>
    <dbReference type="NCBI Taxonomy" id="2816993"/>
    <lineage>
        <taxon>Bacteria</taxon>
        <taxon>Pseudomonadati</taxon>
        <taxon>Pseudomonadota</taxon>
        <taxon>Gammaproteobacteria</taxon>
        <taxon>Pseudomonadales</taxon>
        <taxon>Pseudomonadaceae</taxon>
        <taxon>Pseudomonas</taxon>
    </lineage>
</organism>
<feature type="transmembrane region" description="Helical" evidence="1">
    <location>
        <begin position="135"/>
        <end position="155"/>
    </location>
</feature>
<keyword evidence="1" id="KW-1133">Transmembrane helix</keyword>
<evidence type="ECO:0000256" key="1">
    <source>
        <dbReference type="SAM" id="Phobius"/>
    </source>
</evidence>
<evidence type="ECO:0000313" key="3">
    <source>
        <dbReference type="Proteomes" id="UP000669060"/>
    </source>
</evidence>
<feature type="transmembrane region" description="Helical" evidence="1">
    <location>
        <begin position="313"/>
        <end position="334"/>
    </location>
</feature>
<dbReference type="EMBL" id="JAELYA010000004">
    <property type="protein sequence ID" value="MBO3276154.1"/>
    <property type="molecule type" value="Genomic_DNA"/>
</dbReference>
<gene>
    <name evidence="2" type="ORF">JFY56_13035</name>
</gene>
<accession>A0ABS3TR57</accession>
<keyword evidence="1" id="KW-0812">Transmembrane</keyword>
<sequence length="499" mass="53862">MEARPLAAGQLRQAILFFAVLACLLASKGLAFMPGYMLDDYLHTDRFDGRELAYLSQGRFTEAALQLLTSWLGFRWTELYILNLTLLFLAYAYLISLFVGSLAPGPRALPVQLLGGGLIAVHPFFTELVSFREAAVNSVCFVGFLCLFFHAWLSIGPHPGSQRGWRLHAGAAAALTLALGAYQAALPLAVCLLLLVTFQRALGRVREQGGSLSVAWLVQWRLLLPVPAAVLAYALVNILIALVLPVGAGDARGRPAGFGEILGRGPDILALLAELLYGGSAFQSPALSLLLLLLLGGGLFCLWRACRSAALPALLLFLALLLLCVAPLAMAGVWWPVYRALPAVGFLVGGMLTLCLGQGGRPPLAFLLLGGLAIWALAGQSNRILFDQWRLNRWDMSKAQLLVHDIQRLYGADFREEVSLIVGRGRVVHSTPLASAMRDHGRSAFDVAKVQSGLLREATGRRIGVIAADEPMRALCDGSPIWPQEGAIHKRGDVLYVCL</sequence>
<feature type="transmembrane region" description="Helical" evidence="1">
    <location>
        <begin position="364"/>
        <end position="381"/>
    </location>
</feature>
<feature type="transmembrane region" description="Helical" evidence="1">
    <location>
        <begin position="226"/>
        <end position="249"/>
    </location>
</feature>
<feature type="transmembrane region" description="Helical" evidence="1">
    <location>
        <begin position="167"/>
        <end position="196"/>
    </location>
</feature>
<dbReference type="Proteomes" id="UP000669060">
    <property type="component" value="Unassembled WGS sequence"/>
</dbReference>
<comment type="caution">
    <text evidence="2">The sequence shown here is derived from an EMBL/GenBank/DDBJ whole genome shotgun (WGS) entry which is preliminary data.</text>
</comment>
<keyword evidence="1" id="KW-0472">Membrane</keyword>